<evidence type="ECO:0000259" key="5">
    <source>
        <dbReference type="PROSITE" id="PS51755"/>
    </source>
</evidence>
<dbReference type="EMBL" id="CP001631">
    <property type="protein sequence ID" value="ACU54105.1"/>
    <property type="molecule type" value="Genomic_DNA"/>
</dbReference>
<dbReference type="GO" id="GO:0005829">
    <property type="term" value="C:cytosol"/>
    <property type="evidence" value="ECO:0007669"/>
    <property type="project" value="TreeGrafter"/>
</dbReference>
<dbReference type="RefSeq" id="WP_015798591.1">
    <property type="nucleotide sequence ID" value="NC_013124.1"/>
</dbReference>
<dbReference type="AlphaFoldDB" id="C7LZE7"/>
<dbReference type="Gene3D" id="1.10.10.10">
    <property type="entry name" value="Winged helix-like DNA-binding domain superfamily/Winged helix DNA-binding domain"/>
    <property type="match status" value="1"/>
</dbReference>
<protein>
    <submittedName>
        <fullName evidence="6">Two component transcriptional regulator, winged helix family</fullName>
    </submittedName>
</protein>
<dbReference type="GO" id="GO:0000976">
    <property type="term" value="F:transcription cis-regulatory region binding"/>
    <property type="evidence" value="ECO:0007669"/>
    <property type="project" value="TreeGrafter"/>
</dbReference>
<dbReference type="Pfam" id="PF00486">
    <property type="entry name" value="Trans_reg_C"/>
    <property type="match status" value="1"/>
</dbReference>
<dbReference type="PROSITE" id="PS51755">
    <property type="entry name" value="OMPR_PHOB"/>
    <property type="match status" value="1"/>
</dbReference>
<accession>C7LZE7</accession>
<dbReference type="GO" id="GO:0000156">
    <property type="term" value="F:phosphorelay response regulator activity"/>
    <property type="evidence" value="ECO:0007669"/>
    <property type="project" value="TreeGrafter"/>
</dbReference>
<dbReference type="KEGG" id="afo:Afer_1173"/>
<dbReference type="STRING" id="525909.Afer_1173"/>
<evidence type="ECO:0000313" key="6">
    <source>
        <dbReference type="EMBL" id="ACU54105.1"/>
    </source>
</evidence>
<sequence length="232" mass="25303">MSSILIIDDDPALARVLAIGLHAAGYEVQSALRGIEGLQRAVADPPEVILVDLGLPDMDGVALVARLREFHRGGVLVLSAAHDERIKVAALDNGADDYVTKPFGILELQARLRALERRLEGSGHVVATRQRISDRLTLDAARRLVVDDERGPVSLSRREFDLVRYLVEHEGRVVTHRMALETIWGPGYDDPHHLRVVVSRIRAKLGPAQGALRSVPGVGYEWRSATSGPGAT</sequence>
<dbReference type="HOGENOM" id="CLU_000445_30_1_11"/>
<dbReference type="InterPro" id="IPR001867">
    <property type="entry name" value="OmpR/PhoB-type_DNA-bd"/>
</dbReference>
<keyword evidence="2" id="KW-0597">Phosphoprotein</keyword>
<dbReference type="SUPFAM" id="SSF46894">
    <property type="entry name" value="C-terminal effector domain of the bipartite response regulators"/>
    <property type="match status" value="1"/>
</dbReference>
<dbReference type="InterPro" id="IPR016032">
    <property type="entry name" value="Sig_transdc_resp-reg_C-effctor"/>
</dbReference>
<feature type="modified residue" description="4-aspartylphosphate" evidence="2">
    <location>
        <position position="52"/>
    </location>
</feature>
<evidence type="ECO:0000256" key="2">
    <source>
        <dbReference type="PROSITE-ProRule" id="PRU00169"/>
    </source>
</evidence>
<evidence type="ECO:0000256" key="3">
    <source>
        <dbReference type="PROSITE-ProRule" id="PRU01091"/>
    </source>
</evidence>
<evidence type="ECO:0000256" key="1">
    <source>
        <dbReference type="ARBA" id="ARBA00023125"/>
    </source>
</evidence>
<proteinExistence type="predicted"/>
<evidence type="ECO:0000259" key="4">
    <source>
        <dbReference type="PROSITE" id="PS50110"/>
    </source>
</evidence>
<dbReference type="InterPro" id="IPR011006">
    <property type="entry name" value="CheY-like_superfamily"/>
</dbReference>
<keyword evidence="7" id="KW-1185">Reference proteome</keyword>
<gene>
    <name evidence="6" type="ordered locus">Afer_1173</name>
</gene>
<dbReference type="SMART" id="SM00448">
    <property type="entry name" value="REC"/>
    <property type="match status" value="1"/>
</dbReference>
<dbReference type="Gene3D" id="6.10.250.690">
    <property type="match status" value="1"/>
</dbReference>
<dbReference type="InterPro" id="IPR036388">
    <property type="entry name" value="WH-like_DNA-bd_sf"/>
</dbReference>
<evidence type="ECO:0000313" key="7">
    <source>
        <dbReference type="Proteomes" id="UP000000771"/>
    </source>
</evidence>
<dbReference type="InterPro" id="IPR001789">
    <property type="entry name" value="Sig_transdc_resp-reg_receiver"/>
</dbReference>
<feature type="DNA-binding region" description="OmpR/PhoB-type" evidence="3">
    <location>
        <begin position="127"/>
        <end position="224"/>
    </location>
</feature>
<dbReference type="CDD" id="cd00383">
    <property type="entry name" value="trans_reg_C"/>
    <property type="match status" value="1"/>
</dbReference>
<dbReference type="Proteomes" id="UP000000771">
    <property type="component" value="Chromosome"/>
</dbReference>
<dbReference type="Pfam" id="PF00072">
    <property type="entry name" value="Response_reg"/>
    <property type="match status" value="1"/>
</dbReference>
<feature type="domain" description="OmpR/PhoB-type" evidence="5">
    <location>
        <begin position="127"/>
        <end position="224"/>
    </location>
</feature>
<reference evidence="6 7" key="1">
    <citation type="journal article" date="2009" name="Stand. Genomic Sci.">
        <title>Complete genome sequence of Acidimicrobium ferrooxidans type strain (ICP).</title>
        <authorList>
            <person name="Clum A."/>
            <person name="Nolan M."/>
            <person name="Lang E."/>
            <person name="Glavina Del Rio T."/>
            <person name="Tice H."/>
            <person name="Copeland A."/>
            <person name="Cheng J.F."/>
            <person name="Lucas S."/>
            <person name="Chen F."/>
            <person name="Bruce D."/>
            <person name="Goodwin L."/>
            <person name="Pitluck S."/>
            <person name="Ivanova N."/>
            <person name="Mavrommatis K."/>
            <person name="Mikhailova N."/>
            <person name="Pati A."/>
            <person name="Chen A."/>
            <person name="Palaniappan K."/>
            <person name="Goker M."/>
            <person name="Spring S."/>
            <person name="Land M."/>
            <person name="Hauser L."/>
            <person name="Chang Y.J."/>
            <person name="Jeffries C.C."/>
            <person name="Chain P."/>
            <person name="Bristow J."/>
            <person name="Eisen J.A."/>
            <person name="Markowitz V."/>
            <person name="Hugenholtz P."/>
            <person name="Kyrpides N.C."/>
            <person name="Klenk H.P."/>
            <person name="Lapidus A."/>
        </authorList>
    </citation>
    <scope>NUCLEOTIDE SEQUENCE [LARGE SCALE GENOMIC DNA]</scope>
    <source>
        <strain evidence="7">DSM 10331 / JCM 15462 / NBRC 103882 / ICP</strain>
    </source>
</reference>
<dbReference type="PANTHER" id="PTHR48111:SF50">
    <property type="entry name" value="KDP OPERON TRANSCRIPTIONAL REGULATORY PROTEIN KDPE"/>
    <property type="match status" value="1"/>
</dbReference>
<dbReference type="SMART" id="SM00862">
    <property type="entry name" value="Trans_reg_C"/>
    <property type="match status" value="1"/>
</dbReference>
<dbReference type="InterPro" id="IPR039420">
    <property type="entry name" value="WalR-like"/>
</dbReference>
<dbReference type="SUPFAM" id="SSF52172">
    <property type="entry name" value="CheY-like"/>
    <property type="match status" value="1"/>
</dbReference>
<dbReference type="GO" id="GO:0006355">
    <property type="term" value="P:regulation of DNA-templated transcription"/>
    <property type="evidence" value="ECO:0007669"/>
    <property type="project" value="InterPro"/>
</dbReference>
<dbReference type="eggNOG" id="COG0745">
    <property type="taxonomic scope" value="Bacteria"/>
</dbReference>
<dbReference type="PANTHER" id="PTHR48111">
    <property type="entry name" value="REGULATOR OF RPOS"/>
    <property type="match status" value="1"/>
</dbReference>
<name>C7LZE7_ACIFD</name>
<keyword evidence="1 3" id="KW-0238">DNA-binding</keyword>
<feature type="domain" description="Response regulatory" evidence="4">
    <location>
        <begin position="3"/>
        <end position="116"/>
    </location>
</feature>
<dbReference type="GO" id="GO:0032993">
    <property type="term" value="C:protein-DNA complex"/>
    <property type="evidence" value="ECO:0007669"/>
    <property type="project" value="TreeGrafter"/>
</dbReference>
<dbReference type="OrthoDB" id="3197131at2"/>
<dbReference type="Gene3D" id="3.40.50.2300">
    <property type="match status" value="1"/>
</dbReference>
<dbReference type="PROSITE" id="PS50110">
    <property type="entry name" value="RESPONSE_REGULATORY"/>
    <property type="match status" value="1"/>
</dbReference>
<organism evidence="6 7">
    <name type="scientific">Acidimicrobium ferrooxidans (strain DSM 10331 / JCM 15462 / NBRC 103882 / ICP)</name>
    <dbReference type="NCBI Taxonomy" id="525909"/>
    <lineage>
        <taxon>Bacteria</taxon>
        <taxon>Bacillati</taxon>
        <taxon>Actinomycetota</taxon>
        <taxon>Acidimicrobiia</taxon>
        <taxon>Acidimicrobiales</taxon>
        <taxon>Acidimicrobiaceae</taxon>
        <taxon>Acidimicrobium</taxon>
    </lineage>
</organism>